<keyword evidence="4" id="KW-1185">Reference proteome</keyword>
<feature type="domain" description="UspA" evidence="2">
    <location>
        <begin position="162"/>
        <end position="265"/>
    </location>
</feature>
<accession>A0A1H6UYJ1</accession>
<evidence type="ECO:0000313" key="3">
    <source>
        <dbReference type="EMBL" id="SEI94667.1"/>
    </source>
</evidence>
<dbReference type="InterPro" id="IPR006016">
    <property type="entry name" value="UspA"/>
</dbReference>
<dbReference type="Proteomes" id="UP000199420">
    <property type="component" value="Unassembled WGS sequence"/>
</dbReference>
<evidence type="ECO:0000259" key="2">
    <source>
        <dbReference type="Pfam" id="PF00582"/>
    </source>
</evidence>
<gene>
    <name evidence="3" type="ORF">SAMN04487997_2128</name>
</gene>
<dbReference type="InterPro" id="IPR006015">
    <property type="entry name" value="Universal_stress_UspA"/>
</dbReference>
<dbReference type="CDD" id="cd00293">
    <property type="entry name" value="USP-like"/>
    <property type="match status" value="1"/>
</dbReference>
<dbReference type="SUPFAM" id="SSF52402">
    <property type="entry name" value="Adenine nucleotide alpha hydrolases-like"/>
    <property type="match status" value="2"/>
</dbReference>
<evidence type="ECO:0000313" key="4">
    <source>
        <dbReference type="Proteomes" id="UP000199420"/>
    </source>
</evidence>
<proteinExistence type="inferred from homology"/>
<dbReference type="Pfam" id="PF00582">
    <property type="entry name" value="Usp"/>
    <property type="match status" value="1"/>
</dbReference>
<dbReference type="EMBL" id="FNYC01000003">
    <property type="protein sequence ID" value="SEI94667.1"/>
    <property type="molecule type" value="Genomic_DNA"/>
</dbReference>
<comment type="similarity">
    <text evidence="1">Belongs to the universal stress protein A family.</text>
</comment>
<name>A0A1H6UYJ1_9GAMM</name>
<dbReference type="PANTHER" id="PTHR46268">
    <property type="entry name" value="STRESS RESPONSE PROTEIN NHAX"/>
    <property type="match status" value="1"/>
</dbReference>
<dbReference type="PRINTS" id="PR01438">
    <property type="entry name" value="UNVRSLSTRESS"/>
</dbReference>
<sequence length="267" mass="28351">MRDIVAHSPGFQTWHGSVRYAAQLAAAMQASLTGLFVAARNTPVPGPRRLVAEMAAYAQDELQRAMLAGRDFAAWANQLGVSDTRWQVAIGPAADALAMAGDWHDLIVLQGDATADGPVERLIGEVLLAGATCIAVPPANVAPGRLIHAMVTWDGSPASSRALHAALPLLRSAQVVSLLQPDREWMRIDQTDALSHLRTQGVPVAAVETVPGVDEAASEQLLAYASDMRADLIVMGASGHRRRGERCLGPTTRAVLAQSRLPVLLKN</sequence>
<dbReference type="PANTHER" id="PTHR46268:SF15">
    <property type="entry name" value="UNIVERSAL STRESS PROTEIN HP_0031"/>
    <property type="match status" value="1"/>
</dbReference>
<reference evidence="3 4" key="1">
    <citation type="submission" date="2016-10" db="EMBL/GenBank/DDBJ databases">
        <authorList>
            <person name="de Groot N.N."/>
        </authorList>
    </citation>
    <scope>NUCLEOTIDE SEQUENCE [LARGE SCALE GENOMIC DNA]</scope>
    <source>
        <strain evidence="3 4">DSM 26515</strain>
    </source>
</reference>
<organism evidence="3 4">
    <name type="scientific">Frateuria terrea</name>
    <dbReference type="NCBI Taxonomy" id="529704"/>
    <lineage>
        <taxon>Bacteria</taxon>
        <taxon>Pseudomonadati</taxon>
        <taxon>Pseudomonadota</taxon>
        <taxon>Gammaproteobacteria</taxon>
        <taxon>Lysobacterales</taxon>
        <taxon>Rhodanobacteraceae</taxon>
        <taxon>Frateuria</taxon>
    </lineage>
</organism>
<protein>
    <submittedName>
        <fullName evidence="3">Nucleotide-binding universal stress protein, UspA family</fullName>
    </submittedName>
</protein>
<dbReference type="AlphaFoldDB" id="A0A1H6UYJ1"/>
<dbReference type="Gene3D" id="3.40.50.12370">
    <property type="match status" value="1"/>
</dbReference>
<evidence type="ECO:0000256" key="1">
    <source>
        <dbReference type="ARBA" id="ARBA00008791"/>
    </source>
</evidence>
<dbReference type="STRING" id="529704.SAMN02927913_1599"/>